<reference evidence="4" key="2">
    <citation type="submission" date="2021-08" db="EMBL/GenBank/DDBJ databases">
        <authorList>
            <person name="Tani A."/>
            <person name="Ola A."/>
            <person name="Ogura Y."/>
            <person name="Katsura K."/>
            <person name="Hayashi T."/>
        </authorList>
    </citation>
    <scope>NUCLEOTIDE SEQUENCE</scope>
    <source>
        <strain evidence="4">DSM 23632</strain>
    </source>
</reference>
<proteinExistence type="predicted"/>
<evidence type="ECO:0000256" key="1">
    <source>
        <dbReference type="ARBA" id="ARBA00023125"/>
    </source>
</evidence>
<accession>A0ABQ4TUW7</accession>
<dbReference type="RefSeq" id="WP_238181018.1">
    <property type="nucleotide sequence ID" value="NZ_BPRB01000029.1"/>
</dbReference>
<sequence>MTIVRVKGFQIFIDRHGRQRCYHRKSRQAIDLGKAPIGSAEFFAECARIAALSEAAAPKPGTLGKLIELYRGHAVFLDLAAQTRADYQKIFDYLKPIADTPLATFNRPLVVRIRDRAAEKKGRRFGNYVKAVLSIIFGWGSERGHIAANPAAGIKDIRRQKGAPERNRPWSDAERESVIEAAPAHMRPGLALMMYTGLGPKDALTLPRSFYREGEIATRRAKTGEPVFWPVPAPLAAILDTAPLHTAPTLCANSTGKPWTLSGFRASWRPIRMRLEAAGGVGPALTLYGLRHTVAVILREIGWDERTIADALGQKTIEMARHYAKGADLRPKMRGVVASFEAELNKRSTKVVKPAC</sequence>
<dbReference type="Gene3D" id="1.10.150.130">
    <property type="match status" value="1"/>
</dbReference>
<evidence type="ECO:0000313" key="4">
    <source>
        <dbReference type="EMBL" id="GJE58386.1"/>
    </source>
</evidence>
<gene>
    <name evidence="4" type="ORF">MPOCJGCO_0466</name>
</gene>
<protein>
    <recommendedName>
        <fullName evidence="3">Tyr recombinase domain-containing protein</fullName>
    </recommendedName>
</protein>
<feature type="domain" description="Tyr recombinase" evidence="3">
    <location>
        <begin position="191"/>
        <end position="327"/>
    </location>
</feature>
<dbReference type="Gene3D" id="1.10.443.10">
    <property type="entry name" value="Intergrase catalytic core"/>
    <property type="match status" value="1"/>
</dbReference>
<keyword evidence="2" id="KW-0233">DNA recombination</keyword>
<dbReference type="InterPro" id="IPR013762">
    <property type="entry name" value="Integrase-like_cat_sf"/>
</dbReference>
<dbReference type="EMBL" id="BPRB01000029">
    <property type="protein sequence ID" value="GJE58386.1"/>
    <property type="molecule type" value="Genomic_DNA"/>
</dbReference>
<reference evidence="4" key="1">
    <citation type="journal article" date="2021" name="Front. Microbiol.">
        <title>Comprehensive Comparative Genomics and Phenotyping of Methylobacterium Species.</title>
        <authorList>
            <person name="Alessa O."/>
            <person name="Ogura Y."/>
            <person name="Fujitani Y."/>
            <person name="Takami H."/>
            <person name="Hayashi T."/>
            <person name="Sahin N."/>
            <person name="Tani A."/>
        </authorList>
    </citation>
    <scope>NUCLEOTIDE SEQUENCE</scope>
    <source>
        <strain evidence="4">DSM 23632</strain>
    </source>
</reference>
<dbReference type="InterPro" id="IPR002104">
    <property type="entry name" value="Integrase_catalytic"/>
</dbReference>
<evidence type="ECO:0000313" key="5">
    <source>
        <dbReference type="Proteomes" id="UP001055057"/>
    </source>
</evidence>
<dbReference type="InterPro" id="IPR011010">
    <property type="entry name" value="DNA_brk_join_enz"/>
</dbReference>
<dbReference type="Proteomes" id="UP001055057">
    <property type="component" value="Unassembled WGS sequence"/>
</dbReference>
<dbReference type="InterPro" id="IPR010998">
    <property type="entry name" value="Integrase_recombinase_N"/>
</dbReference>
<comment type="caution">
    <text evidence="4">The sequence shown here is derived from an EMBL/GenBank/DDBJ whole genome shotgun (WGS) entry which is preliminary data.</text>
</comment>
<dbReference type="Pfam" id="PF00589">
    <property type="entry name" value="Phage_integrase"/>
    <property type="match status" value="1"/>
</dbReference>
<keyword evidence="1" id="KW-0238">DNA-binding</keyword>
<evidence type="ECO:0000256" key="2">
    <source>
        <dbReference type="ARBA" id="ARBA00023172"/>
    </source>
</evidence>
<dbReference type="SUPFAM" id="SSF56349">
    <property type="entry name" value="DNA breaking-rejoining enzymes"/>
    <property type="match status" value="1"/>
</dbReference>
<name>A0ABQ4TUW7_9HYPH</name>
<evidence type="ECO:0000259" key="3">
    <source>
        <dbReference type="Pfam" id="PF00589"/>
    </source>
</evidence>
<organism evidence="4 5">
    <name type="scientific">Methylobacterium trifolii</name>
    <dbReference type="NCBI Taxonomy" id="1003092"/>
    <lineage>
        <taxon>Bacteria</taxon>
        <taxon>Pseudomonadati</taxon>
        <taxon>Pseudomonadota</taxon>
        <taxon>Alphaproteobacteria</taxon>
        <taxon>Hyphomicrobiales</taxon>
        <taxon>Methylobacteriaceae</taxon>
        <taxon>Methylobacterium</taxon>
    </lineage>
</organism>
<keyword evidence="5" id="KW-1185">Reference proteome</keyword>